<dbReference type="Proteomes" id="UP001058124">
    <property type="component" value="Unassembled WGS sequence"/>
</dbReference>
<dbReference type="InterPro" id="IPR025110">
    <property type="entry name" value="AMP-bd_C"/>
</dbReference>
<dbReference type="Gene3D" id="3.40.50.12780">
    <property type="entry name" value="N-terminal domain of ligase-like"/>
    <property type="match status" value="1"/>
</dbReference>
<dbReference type="InterPro" id="IPR000873">
    <property type="entry name" value="AMP-dep_synth/lig_dom"/>
</dbReference>
<dbReference type="PANTHER" id="PTHR45398">
    <property type="match status" value="1"/>
</dbReference>
<name>A0AAV5N2E6_9GAMM</name>
<feature type="domain" description="AMP-binding enzyme C-terminal" evidence="2">
    <location>
        <begin position="367"/>
        <end position="449"/>
    </location>
</feature>
<keyword evidence="4" id="KW-1185">Reference proteome</keyword>
<dbReference type="Pfam" id="PF00501">
    <property type="entry name" value="AMP-binding"/>
    <property type="match status" value="1"/>
</dbReference>
<accession>A0AAV5N2E6</accession>
<dbReference type="InterPro" id="IPR042099">
    <property type="entry name" value="ANL_N_sf"/>
</dbReference>
<evidence type="ECO:0000313" key="4">
    <source>
        <dbReference type="Proteomes" id="UP001058124"/>
    </source>
</evidence>
<dbReference type="Gene3D" id="3.30.300.30">
    <property type="match status" value="1"/>
</dbReference>
<proteinExistence type="predicted"/>
<protein>
    <submittedName>
        <fullName evidence="3">AMP-binding protein</fullName>
    </submittedName>
</protein>
<dbReference type="RefSeq" id="WP_027273826.1">
    <property type="nucleotide sequence ID" value="NZ_BRLH01000003.1"/>
</dbReference>
<dbReference type="SUPFAM" id="SSF56801">
    <property type="entry name" value="Acetyl-CoA synthetase-like"/>
    <property type="match status" value="1"/>
</dbReference>
<feature type="domain" description="AMP-dependent synthetase/ligase" evidence="1">
    <location>
        <begin position="31"/>
        <end position="308"/>
    </location>
</feature>
<dbReference type="AlphaFoldDB" id="A0AAV5N2E6"/>
<dbReference type="InterPro" id="IPR020845">
    <property type="entry name" value="AMP-binding_CS"/>
</dbReference>
<comment type="caution">
    <text evidence="3">The sequence shown here is derived from an EMBL/GenBank/DDBJ whole genome shotgun (WGS) entry which is preliminary data.</text>
</comment>
<evidence type="ECO:0000313" key="3">
    <source>
        <dbReference type="EMBL" id="GKX55884.1"/>
    </source>
</evidence>
<dbReference type="PROSITE" id="PS00455">
    <property type="entry name" value="AMP_BINDING"/>
    <property type="match status" value="1"/>
</dbReference>
<evidence type="ECO:0000259" key="2">
    <source>
        <dbReference type="Pfam" id="PF13193"/>
    </source>
</evidence>
<dbReference type="PANTHER" id="PTHR45398:SF1">
    <property type="entry name" value="ENZYME, PUTATIVE (JCVI)-RELATED"/>
    <property type="match status" value="1"/>
</dbReference>
<organism evidence="3 4">
    <name type="scientific">Leminorella grimontii</name>
    <dbReference type="NCBI Taxonomy" id="82981"/>
    <lineage>
        <taxon>Bacteria</taxon>
        <taxon>Pseudomonadati</taxon>
        <taxon>Pseudomonadota</taxon>
        <taxon>Gammaproteobacteria</taxon>
        <taxon>Enterobacterales</taxon>
        <taxon>Budviciaceae</taxon>
        <taxon>Leminorella</taxon>
    </lineage>
</organism>
<gene>
    <name evidence="3" type="ORF">SOASR030_19960</name>
</gene>
<sequence length="460" mass="51583">MDNQKKAHTHLTLRLSDILGPDRPHNTPIAWRNAETLTLSDLRACVKTLCRQLQATQGKRWAVCFEDSYLFTAALLALIYCGKTPVIPGHLRQKQLQEQHQQGDFDGMLTDLPLQIGTPTLWISSIVHKNETSGTSLPLWPQDAEIVLFTSGSTGRPKAIRKPVSLLEKESELLVRRWGNQLSGTRIAATVTHQHLYGLTFRIFLPLAMGLPFNALLTEYHEQLQPLCSTPLTLIASPAYLKRLDSTLPPLSCALIFSAGGPLEFEDARLVKQSLNALPHEIYGTSETGVIATRCQRDIGSLWKPMDGITVHQQEDGTIDVVSPLFDGDAGKTIHDLIELHPEGFYLLGRKDRIVKIEEKRLSLTDVEQRLMALDVVRDAAVLPVTQGRRSVLAAVIVLTSPGERRRRQNGDNAVISELRQSLREWLEPVALPRRWRIVDEIPHNAQSKRAYSELQELFL</sequence>
<reference evidence="3" key="1">
    <citation type="submission" date="2022-06" db="EMBL/GenBank/DDBJ databases">
        <title>Draft genome sequences of Leminorella grimontii str. JCM5902.</title>
        <authorList>
            <person name="Wakabayashi Y."/>
            <person name="Kojima K."/>
        </authorList>
    </citation>
    <scope>NUCLEOTIDE SEQUENCE</scope>
    <source>
        <strain evidence="3">JCM 5902</strain>
    </source>
</reference>
<dbReference type="EMBL" id="BRLH01000003">
    <property type="protein sequence ID" value="GKX55884.1"/>
    <property type="molecule type" value="Genomic_DNA"/>
</dbReference>
<dbReference type="Pfam" id="PF13193">
    <property type="entry name" value="AMP-binding_C"/>
    <property type="match status" value="1"/>
</dbReference>
<dbReference type="InterPro" id="IPR045851">
    <property type="entry name" value="AMP-bd_C_sf"/>
</dbReference>
<evidence type="ECO:0000259" key="1">
    <source>
        <dbReference type="Pfam" id="PF00501"/>
    </source>
</evidence>